<keyword evidence="5" id="KW-1185">Reference proteome</keyword>
<dbReference type="EMBL" id="BSOK01000002">
    <property type="protein sequence ID" value="GLR27825.1"/>
    <property type="molecule type" value="Genomic_DNA"/>
</dbReference>
<dbReference type="InterPro" id="IPR025915">
    <property type="entry name" value="Phage_gp49_66"/>
</dbReference>
<name>A0A1G7AVL5_9GAMM</name>
<evidence type="ECO:0000313" key="1">
    <source>
        <dbReference type="EMBL" id="GLR27825.1"/>
    </source>
</evidence>
<gene>
    <name evidence="1" type="ORF">GCM10007915_00630</name>
    <name evidence="2" type="ORF">GCM10007915_11750</name>
    <name evidence="3" type="ORF">SAMN05660405_02624</name>
</gene>
<proteinExistence type="predicted"/>
<dbReference type="AlphaFoldDB" id="A0A1G7AVL5"/>
<dbReference type="EMBL" id="BSOK01000020">
    <property type="protein sequence ID" value="GLR28937.1"/>
    <property type="molecule type" value="Genomic_DNA"/>
</dbReference>
<accession>A0A1G7AVL5</accession>
<dbReference type="Pfam" id="PF13876">
    <property type="entry name" value="Phage_gp49_66"/>
    <property type="match status" value="1"/>
</dbReference>
<reference evidence="3 4" key="2">
    <citation type="submission" date="2016-10" db="EMBL/GenBank/DDBJ databases">
        <authorList>
            <person name="de Groot N.N."/>
        </authorList>
    </citation>
    <scope>NUCLEOTIDE SEQUENCE [LARGE SCALE GENOMIC DNA]</scope>
    <source>
        <strain evidence="3 4">DSM 23406</strain>
    </source>
</reference>
<dbReference type="Proteomes" id="UP001156645">
    <property type="component" value="Unassembled WGS sequence"/>
</dbReference>
<dbReference type="EMBL" id="FNAL01000038">
    <property type="protein sequence ID" value="SDE18904.1"/>
    <property type="molecule type" value="Genomic_DNA"/>
</dbReference>
<reference evidence="1" key="4">
    <citation type="submission" date="2023-01" db="EMBL/GenBank/DDBJ databases">
        <title>Draft genome sequence of Psychrobacter pacificensis strain NBRC 103191.</title>
        <authorList>
            <person name="Sun Q."/>
            <person name="Mori K."/>
        </authorList>
    </citation>
    <scope>NUCLEOTIDE SEQUENCE</scope>
    <source>
        <strain evidence="1">NBRC 103191</strain>
    </source>
</reference>
<dbReference type="RefSeq" id="WP_093071410.1">
    <property type="nucleotide sequence ID" value="NZ_BSOK01000002.1"/>
</dbReference>
<protein>
    <submittedName>
        <fullName evidence="3">Phage protein (N4 Gp49/phage Sf6 gene 66) family protein</fullName>
    </submittedName>
</protein>
<evidence type="ECO:0000313" key="4">
    <source>
        <dbReference type="Proteomes" id="UP000198501"/>
    </source>
</evidence>
<dbReference type="Proteomes" id="UP000198501">
    <property type="component" value="Unassembled WGS sequence"/>
</dbReference>
<organism evidence="3 4">
    <name type="scientific">Psychrobacter pacificensis</name>
    <dbReference type="NCBI Taxonomy" id="112002"/>
    <lineage>
        <taxon>Bacteria</taxon>
        <taxon>Pseudomonadati</taxon>
        <taxon>Pseudomonadota</taxon>
        <taxon>Gammaproteobacteria</taxon>
        <taxon>Moraxellales</taxon>
        <taxon>Moraxellaceae</taxon>
        <taxon>Psychrobacter</taxon>
    </lineage>
</organism>
<reference evidence="1" key="1">
    <citation type="journal article" date="2014" name="Int. J. Syst. Evol. Microbiol.">
        <title>Complete genome of a new Firmicutes species belonging to the dominant human colonic microbiota ('Ruminococcus bicirculans') reveals two chromosomes and a selective capacity to utilize plant glucans.</title>
        <authorList>
            <consortium name="NISC Comparative Sequencing Program"/>
            <person name="Wegmann U."/>
            <person name="Louis P."/>
            <person name="Goesmann A."/>
            <person name="Henrissat B."/>
            <person name="Duncan S.H."/>
            <person name="Flint H.J."/>
        </authorList>
    </citation>
    <scope>NUCLEOTIDE SEQUENCE</scope>
    <source>
        <strain evidence="1">NBRC 103191</strain>
    </source>
</reference>
<reference evidence="5" key="3">
    <citation type="journal article" date="2019" name="Int. J. Syst. Evol. Microbiol.">
        <title>The Global Catalogue of Microorganisms (GCM) 10K type strain sequencing project: providing services to taxonomists for standard genome sequencing and annotation.</title>
        <authorList>
            <consortium name="The Broad Institute Genomics Platform"/>
            <consortium name="The Broad Institute Genome Sequencing Center for Infectious Disease"/>
            <person name="Wu L."/>
            <person name="Ma J."/>
        </authorList>
    </citation>
    <scope>NUCLEOTIDE SEQUENCE [LARGE SCALE GENOMIC DNA]</scope>
    <source>
        <strain evidence="5">NBRC 103191</strain>
    </source>
</reference>
<evidence type="ECO:0000313" key="3">
    <source>
        <dbReference type="EMBL" id="SDE18904.1"/>
    </source>
</evidence>
<sequence>MQVITVEFLTSEIVPNGVTFTRLGAKLTHCQIETKSGFVFTGESACVDPSRYNQAMGEKIAYQNALDKMWEPYGLWLSKVLHDKNNPDSPELLGDNNS</sequence>
<evidence type="ECO:0000313" key="2">
    <source>
        <dbReference type="EMBL" id="GLR28937.1"/>
    </source>
</evidence>
<evidence type="ECO:0000313" key="5">
    <source>
        <dbReference type="Proteomes" id="UP001156645"/>
    </source>
</evidence>